<dbReference type="RefSeq" id="WP_111481577.1">
    <property type="nucleotide sequence ID" value="NZ_BCAJ01000063.1"/>
</dbReference>
<dbReference type="InterPro" id="IPR007016">
    <property type="entry name" value="O-antigen_ligase-rel_domated"/>
</dbReference>
<accession>A0A4S2BK39</accession>
<sequence>MGLVRRFKGFYGESGYFTVSLLVFILSFLVLPTSKMVNNVYYIFLAIPALGLIVFGRGRSVKISTGLALWGGLFSCLMLVGVFSADLKWLKYVLYVTVFVVLVSQFVDPRPFRTPQFARGLFWVVGAYVLISAIVYWVVGRYAPGERVLWLPGRMTGPIYTSMWLACCFTLALPVWVEQRRWVELSFAILLAVFCMAYVLQSRSGLLGMAALGGLVAVWLILRQARFIFWLGLVALLGCLLVYWAVLEIPEVARLFARADAGRFELWRIFLAEWEACGLWLGCGTSPNIDVVLSSGMPIQHPHNIFLALGIYGGFFSLFIFVLLMVVVLQEAWRRRDPWGGYLLLALIMLNFDGDRFVDNPNELWLLVLLPAALIINFRYEEVSGGSVPENSA</sequence>
<organism evidence="7 9">
    <name type="scientific">Stutzerimonas stutzeri</name>
    <name type="common">Pseudomonas stutzeri</name>
    <dbReference type="NCBI Taxonomy" id="316"/>
    <lineage>
        <taxon>Bacteria</taxon>
        <taxon>Pseudomonadati</taxon>
        <taxon>Pseudomonadota</taxon>
        <taxon>Gammaproteobacteria</taxon>
        <taxon>Pseudomonadales</taxon>
        <taxon>Pseudomonadaceae</taxon>
        <taxon>Stutzerimonas</taxon>
    </lineage>
</organism>
<feature type="transmembrane region" description="Helical" evidence="5">
    <location>
        <begin position="159"/>
        <end position="177"/>
    </location>
</feature>
<feature type="domain" description="O-antigen ligase-related" evidence="6">
    <location>
        <begin position="189"/>
        <end position="322"/>
    </location>
</feature>
<feature type="transmembrane region" description="Helical" evidence="5">
    <location>
        <begin position="120"/>
        <end position="139"/>
    </location>
</feature>
<evidence type="ECO:0000256" key="1">
    <source>
        <dbReference type="ARBA" id="ARBA00004141"/>
    </source>
</evidence>
<dbReference type="EMBL" id="JAOCAE010000005">
    <property type="protein sequence ID" value="MDH1236290.1"/>
    <property type="molecule type" value="Genomic_DNA"/>
</dbReference>
<keyword evidence="7" id="KW-0436">Ligase</keyword>
<keyword evidence="2 5" id="KW-0812">Transmembrane</keyword>
<name>A0A4S2BK39_STUST</name>
<dbReference type="GO" id="GO:0016020">
    <property type="term" value="C:membrane"/>
    <property type="evidence" value="ECO:0007669"/>
    <property type="project" value="UniProtKB-SubCell"/>
</dbReference>
<dbReference type="PANTHER" id="PTHR37422:SF13">
    <property type="entry name" value="LIPOPOLYSACCHARIDE BIOSYNTHESIS PROTEIN PA4999-RELATED"/>
    <property type="match status" value="1"/>
</dbReference>
<feature type="transmembrane region" description="Helical" evidence="5">
    <location>
        <begin position="89"/>
        <end position="108"/>
    </location>
</feature>
<feature type="transmembrane region" description="Helical" evidence="5">
    <location>
        <begin position="305"/>
        <end position="329"/>
    </location>
</feature>
<evidence type="ECO:0000313" key="8">
    <source>
        <dbReference type="EMBL" id="MDH1236290.1"/>
    </source>
</evidence>
<reference evidence="7" key="1">
    <citation type="submission" date="2022-09" db="EMBL/GenBank/DDBJ databases">
        <title>Intensive care unit water sources are persistently colonized with multi-drug resistant bacteria and are the site of extensive horizontal gene transfer of antibiotic resistance genes.</title>
        <authorList>
            <person name="Diorio-Toth L."/>
        </authorList>
    </citation>
    <scope>NUCLEOTIDE SEQUENCE</scope>
    <source>
        <strain evidence="8">GD03947</strain>
        <strain evidence="7">GD04147</strain>
    </source>
</reference>
<dbReference type="EMBL" id="JAODZE010000002">
    <property type="protein sequence ID" value="MDH0145278.1"/>
    <property type="molecule type" value="Genomic_DNA"/>
</dbReference>
<evidence type="ECO:0000313" key="9">
    <source>
        <dbReference type="Proteomes" id="UP001158076"/>
    </source>
</evidence>
<feature type="transmembrane region" description="Helical" evidence="5">
    <location>
        <begin position="182"/>
        <end position="200"/>
    </location>
</feature>
<feature type="transmembrane region" description="Helical" evidence="5">
    <location>
        <begin position="63"/>
        <end position="83"/>
    </location>
</feature>
<dbReference type="Pfam" id="PF04932">
    <property type="entry name" value="Wzy_C"/>
    <property type="match status" value="1"/>
</dbReference>
<protein>
    <submittedName>
        <fullName evidence="7">O-antigen ligase family protein</fullName>
    </submittedName>
</protein>
<feature type="transmembrane region" description="Helical" evidence="5">
    <location>
        <begin position="39"/>
        <end position="56"/>
    </location>
</feature>
<dbReference type="Proteomes" id="UP001158500">
    <property type="component" value="Unassembled WGS sequence"/>
</dbReference>
<dbReference type="InterPro" id="IPR051533">
    <property type="entry name" value="WaaL-like"/>
</dbReference>
<gene>
    <name evidence="8" type="ORF">N5C32_09595</name>
    <name evidence="7" type="ORF">N7335_02610</name>
</gene>
<proteinExistence type="predicted"/>
<dbReference type="Proteomes" id="UP001158076">
    <property type="component" value="Unassembled WGS sequence"/>
</dbReference>
<evidence type="ECO:0000256" key="5">
    <source>
        <dbReference type="SAM" id="Phobius"/>
    </source>
</evidence>
<evidence type="ECO:0000256" key="2">
    <source>
        <dbReference type="ARBA" id="ARBA00022692"/>
    </source>
</evidence>
<keyword evidence="4 5" id="KW-0472">Membrane</keyword>
<feature type="transmembrane region" description="Helical" evidence="5">
    <location>
        <begin position="206"/>
        <end position="222"/>
    </location>
</feature>
<evidence type="ECO:0000259" key="6">
    <source>
        <dbReference type="Pfam" id="PF04932"/>
    </source>
</evidence>
<keyword evidence="3 5" id="KW-1133">Transmembrane helix</keyword>
<feature type="transmembrane region" description="Helical" evidence="5">
    <location>
        <begin position="227"/>
        <end position="246"/>
    </location>
</feature>
<evidence type="ECO:0000256" key="3">
    <source>
        <dbReference type="ARBA" id="ARBA00022989"/>
    </source>
</evidence>
<evidence type="ECO:0000256" key="4">
    <source>
        <dbReference type="ARBA" id="ARBA00023136"/>
    </source>
</evidence>
<dbReference type="PANTHER" id="PTHR37422">
    <property type="entry name" value="TEICHURONIC ACID BIOSYNTHESIS PROTEIN TUAE"/>
    <property type="match status" value="1"/>
</dbReference>
<evidence type="ECO:0000313" key="7">
    <source>
        <dbReference type="EMBL" id="MDH0145278.1"/>
    </source>
</evidence>
<comment type="subcellular location">
    <subcellularLocation>
        <location evidence="1">Membrane</location>
        <topology evidence="1">Multi-pass membrane protein</topology>
    </subcellularLocation>
</comment>
<dbReference type="GO" id="GO:0016874">
    <property type="term" value="F:ligase activity"/>
    <property type="evidence" value="ECO:0007669"/>
    <property type="project" value="UniProtKB-KW"/>
</dbReference>
<comment type="caution">
    <text evidence="7">The sequence shown here is derived from an EMBL/GenBank/DDBJ whole genome shotgun (WGS) entry which is preliminary data.</text>
</comment>
<dbReference type="AlphaFoldDB" id="A0A4S2BK39"/>
<feature type="transmembrane region" description="Helical" evidence="5">
    <location>
        <begin position="15"/>
        <end position="33"/>
    </location>
</feature>